<sequence>MANFFFSKISVFRIDGGEDDGGKMTHSLQLPISGTVPVLVATVSLVPKTAMGTSCPFLFGESILPSESVQWQENRKITFKDEGKNHAPKRDARDEGFIRDARRKRRGTGARRG</sequence>
<proteinExistence type="predicted"/>
<reference evidence="4" key="2">
    <citation type="submission" date="2024-07" db="EMBL/GenBank/DDBJ databases">
        <title>Two chromosome-level genome assemblies of Korean endemic species Abeliophyllum distichum and Forsythia ovata (Oleaceae).</title>
        <authorList>
            <person name="Jang H."/>
        </authorList>
    </citation>
    <scope>NUCLEOTIDE SEQUENCE [LARGE SCALE GENOMIC DNA]</scope>
</reference>
<evidence type="ECO:0000313" key="4">
    <source>
        <dbReference type="Proteomes" id="UP001604277"/>
    </source>
</evidence>
<dbReference type="EMBL" id="JBFOLJ010000010">
    <property type="protein sequence ID" value="KAL2501572.1"/>
    <property type="molecule type" value="Genomic_DNA"/>
</dbReference>
<gene>
    <name evidence="2" type="ORF">Fot_35420</name>
    <name evidence="3" type="ORF">Fot_35475</name>
</gene>
<dbReference type="AlphaFoldDB" id="A0ABD1SLM9"/>
<dbReference type="Proteomes" id="UP001604277">
    <property type="component" value="Unassembled WGS sequence"/>
</dbReference>
<feature type="compositionally biased region" description="Basic residues" evidence="1">
    <location>
        <begin position="101"/>
        <end position="113"/>
    </location>
</feature>
<accession>A0ABD1SLM9</accession>
<feature type="region of interest" description="Disordered" evidence="1">
    <location>
        <begin position="77"/>
        <end position="113"/>
    </location>
</feature>
<keyword evidence="4" id="KW-1185">Reference proteome</keyword>
<name>A0ABD1SLM9_9LAMI</name>
<reference evidence="3" key="1">
    <citation type="submission" date="2024-07" db="EMBL/GenBank/DDBJ databases">
        <title>Two chromosome-level genome assemblies of Korean endemic species Abeliophyllum distichum and Forsythia ovata (Oleaceae).</title>
        <authorList>
            <person name="Mun J.H."/>
        </authorList>
    </citation>
    <scope>NUCLEOTIDE SEQUENCE</scope>
    <source>
        <strain evidence="3">KNKB202402200001</strain>
        <tissue evidence="3">Leaf</tissue>
    </source>
</reference>
<evidence type="ECO:0000313" key="3">
    <source>
        <dbReference type="EMBL" id="KAL2501627.1"/>
    </source>
</evidence>
<evidence type="ECO:0000313" key="2">
    <source>
        <dbReference type="EMBL" id="KAL2501572.1"/>
    </source>
</evidence>
<protein>
    <submittedName>
        <fullName evidence="3">Uncharacterized protein</fullName>
    </submittedName>
</protein>
<dbReference type="EMBL" id="JBFOLJ010000010">
    <property type="protein sequence ID" value="KAL2501627.1"/>
    <property type="molecule type" value="Genomic_DNA"/>
</dbReference>
<comment type="caution">
    <text evidence="3">The sequence shown here is derived from an EMBL/GenBank/DDBJ whole genome shotgun (WGS) entry which is preliminary data.</text>
</comment>
<evidence type="ECO:0000256" key="1">
    <source>
        <dbReference type="SAM" id="MobiDB-lite"/>
    </source>
</evidence>
<organism evidence="3 4">
    <name type="scientific">Forsythia ovata</name>
    <dbReference type="NCBI Taxonomy" id="205694"/>
    <lineage>
        <taxon>Eukaryota</taxon>
        <taxon>Viridiplantae</taxon>
        <taxon>Streptophyta</taxon>
        <taxon>Embryophyta</taxon>
        <taxon>Tracheophyta</taxon>
        <taxon>Spermatophyta</taxon>
        <taxon>Magnoliopsida</taxon>
        <taxon>eudicotyledons</taxon>
        <taxon>Gunneridae</taxon>
        <taxon>Pentapetalae</taxon>
        <taxon>asterids</taxon>
        <taxon>lamiids</taxon>
        <taxon>Lamiales</taxon>
        <taxon>Oleaceae</taxon>
        <taxon>Forsythieae</taxon>
        <taxon>Forsythia</taxon>
    </lineage>
</organism>
<feature type="compositionally biased region" description="Basic and acidic residues" evidence="1">
    <location>
        <begin position="77"/>
        <end position="100"/>
    </location>
</feature>